<comment type="caution">
    <text evidence="2">The sequence shown here is derived from an EMBL/GenBank/DDBJ whole genome shotgun (WGS) entry which is preliminary data.</text>
</comment>
<dbReference type="Gene3D" id="1.20.120.20">
    <property type="entry name" value="Apolipoprotein"/>
    <property type="match status" value="1"/>
</dbReference>
<dbReference type="AlphaFoldDB" id="A0A1F5X528"/>
<feature type="coiled-coil region" evidence="1">
    <location>
        <begin position="133"/>
        <end position="160"/>
    </location>
</feature>
<evidence type="ECO:0000313" key="3">
    <source>
        <dbReference type="Proteomes" id="UP000178046"/>
    </source>
</evidence>
<protein>
    <submittedName>
        <fullName evidence="2">Uncharacterized protein</fullName>
    </submittedName>
</protein>
<keyword evidence="1" id="KW-0175">Coiled coil</keyword>
<dbReference type="SUPFAM" id="SSF58113">
    <property type="entry name" value="Apolipoprotein A-I"/>
    <property type="match status" value="1"/>
</dbReference>
<dbReference type="EMBL" id="MFIA01000009">
    <property type="protein sequence ID" value="OGF82977.1"/>
    <property type="molecule type" value="Genomic_DNA"/>
</dbReference>
<name>A0A1F5X528_9BACT</name>
<evidence type="ECO:0000313" key="2">
    <source>
        <dbReference type="EMBL" id="OGF82977.1"/>
    </source>
</evidence>
<reference evidence="2 3" key="1">
    <citation type="journal article" date="2016" name="Nat. Commun.">
        <title>Thousands of microbial genomes shed light on interconnected biogeochemical processes in an aquifer system.</title>
        <authorList>
            <person name="Anantharaman K."/>
            <person name="Brown C.T."/>
            <person name="Hug L.A."/>
            <person name="Sharon I."/>
            <person name="Castelle C.J."/>
            <person name="Probst A.J."/>
            <person name="Thomas B.C."/>
            <person name="Singh A."/>
            <person name="Wilkins M.J."/>
            <person name="Karaoz U."/>
            <person name="Brodie E.L."/>
            <person name="Williams K.H."/>
            <person name="Hubbard S.S."/>
            <person name="Banfield J.F."/>
        </authorList>
    </citation>
    <scope>NUCLEOTIDE SEQUENCE [LARGE SCALE GENOMIC DNA]</scope>
</reference>
<accession>A0A1F5X528</accession>
<sequence length="215" mass="24325">MFKNKVKIVFFGTVLTALPFLVYAVSGGAPRRGEVREARQDIRDERQVLRQNAEKQREAMYDEFRVKREEFRDNARERIDALKQKFGEVRAKRIEDFFENMVGKFENTLDRLNSLADRIDAHLAKLTGVGKGTSQLEEKLELARGKMKDAELALTDAKTKFNAMSSSTDPKQEFKDVKVLVQEVAKKIKEAHAALVDVINSIKGASGTATTTETQ</sequence>
<proteinExistence type="predicted"/>
<organism evidence="2 3">
    <name type="scientific">Candidatus Giovannonibacteria bacterium RIFCSPLOWO2_01_FULL_44_16</name>
    <dbReference type="NCBI Taxonomy" id="1798348"/>
    <lineage>
        <taxon>Bacteria</taxon>
        <taxon>Candidatus Giovannoniibacteriota</taxon>
    </lineage>
</organism>
<gene>
    <name evidence="2" type="ORF">A2924_04475</name>
</gene>
<dbReference type="Proteomes" id="UP000178046">
    <property type="component" value="Unassembled WGS sequence"/>
</dbReference>
<evidence type="ECO:0000256" key="1">
    <source>
        <dbReference type="SAM" id="Coils"/>
    </source>
</evidence>
<feature type="coiled-coil region" evidence="1">
    <location>
        <begin position="39"/>
        <end position="92"/>
    </location>
</feature>